<dbReference type="InterPro" id="IPR010131">
    <property type="entry name" value="MdtP/NodT-like"/>
</dbReference>
<feature type="transmembrane region" description="Helical" evidence="3">
    <location>
        <begin position="21"/>
        <end position="46"/>
    </location>
</feature>
<dbReference type="PANTHER" id="PTHR30203">
    <property type="entry name" value="OUTER MEMBRANE CATION EFFLUX PROTEIN"/>
    <property type="match status" value="1"/>
</dbReference>
<dbReference type="STRING" id="320771.Cflav_PD5544"/>
<dbReference type="Pfam" id="PF02321">
    <property type="entry name" value="OEP"/>
    <property type="match status" value="2"/>
</dbReference>
<gene>
    <name evidence="4" type="ORF">Cflav_PD5544</name>
</gene>
<keyword evidence="2" id="KW-0564">Palmitate</keyword>
<evidence type="ECO:0000313" key="5">
    <source>
        <dbReference type="Proteomes" id="UP000003688"/>
    </source>
</evidence>
<dbReference type="InterPro" id="IPR003423">
    <property type="entry name" value="OMP_efflux"/>
</dbReference>
<keyword evidence="2 3" id="KW-0472">Membrane</keyword>
<name>B9XBM4_PEDPL</name>
<comment type="caution">
    <text evidence="4">The sequence shown here is derived from an EMBL/GenBank/DDBJ whole genome shotgun (WGS) entry which is preliminary data.</text>
</comment>
<dbReference type="Gene3D" id="1.20.1600.10">
    <property type="entry name" value="Outer membrane efflux proteins (OEP)"/>
    <property type="match status" value="1"/>
</dbReference>
<dbReference type="RefSeq" id="WP_007413222.1">
    <property type="nucleotide sequence ID" value="NZ_ABOX02000003.1"/>
</dbReference>
<dbReference type="SUPFAM" id="SSF56954">
    <property type="entry name" value="Outer membrane efflux proteins (OEP)"/>
    <property type="match status" value="1"/>
</dbReference>
<protein>
    <submittedName>
        <fullName evidence="4">RND efflux system, outer membrane lipoprotein, NodT family</fullName>
    </submittedName>
</protein>
<dbReference type="AlphaFoldDB" id="B9XBM4"/>
<dbReference type="Gene3D" id="2.20.200.10">
    <property type="entry name" value="Outer membrane efflux proteins (OEP)"/>
    <property type="match status" value="1"/>
</dbReference>
<comment type="subcellular location">
    <subcellularLocation>
        <location evidence="2">Cell membrane</location>
        <topology evidence="2">Lipid-anchor</topology>
    </subcellularLocation>
</comment>
<evidence type="ECO:0000256" key="3">
    <source>
        <dbReference type="SAM" id="Phobius"/>
    </source>
</evidence>
<keyword evidence="2 3" id="KW-0812">Transmembrane</keyword>
<dbReference type="NCBIfam" id="TIGR01845">
    <property type="entry name" value="outer_NodT"/>
    <property type="match status" value="1"/>
</dbReference>
<keyword evidence="5" id="KW-1185">Reference proteome</keyword>
<dbReference type="EMBL" id="ABOX02000003">
    <property type="protein sequence ID" value="EEF62909.1"/>
    <property type="molecule type" value="Genomic_DNA"/>
</dbReference>
<organism evidence="4 5">
    <name type="scientific">Pedosphaera parvula (strain Ellin514)</name>
    <dbReference type="NCBI Taxonomy" id="320771"/>
    <lineage>
        <taxon>Bacteria</taxon>
        <taxon>Pseudomonadati</taxon>
        <taxon>Verrucomicrobiota</taxon>
        <taxon>Pedosphaerae</taxon>
        <taxon>Pedosphaerales</taxon>
        <taxon>Pedosphaeraceae</taxon>
        <taxon>Pedosphaera</taxon>
    </lineage>
</organism>
<keyword evidence="3" id="KW-1133">Transmembrane helix</keyword>
<dbReference type="Proteomes" id="UP000003688">
    <property type="component" value="Unassembled WGS sequence"/>
</dbReference>
<keyword evidence="2" id="KW-1134">Transmembrane beta strand</keyword>
<evidence type="ECO:0000256" key="2">
    <source>
        <dbReference type="RuleBase" id="RU362097"/>
    </source>
</evidence>
<keyword evidence="2 4" id="KW-0449">Lipoprotein</keyword>
<reference evidence="4 5" key="1">
    <citation type="journal article" date="2011" name="J. Bacteriol.">
        <title>Genome sequence of 'Pedosphaera parvula' Ellin514, an aerobic Verrucomicrobial isolate from pasture soil.</title>
        <authorList>
            <person name="Kant R."/>
            <person name="van Passel M.W."/>
            <person name="Sangwan P."/>
            <person name="Palva A."/>
            <person name="Lucas S."/>
            <person name="Copeland A."/>
            <person name="Lapidus A."/>
            <person name="Glavina Del Rio T."/>
            <person name="Dalin E."/>
            <person name="Tice H."/>
            <person name="Bruce D."/>
            <person name="Goodwin L."/>
            <person name="Pitluck S."/>
            <person name="Chertkov O."/>
            <person name="Larimer F.W."/>
            <person name="Land M.L."/>
            <person name="Hauser L."/>
            <person name="Brettin T.S."/>
            <person name="Detter J.C."/>
            <person name="Han S."/>
            <person name="de Vos W.M."/>
            <person name="Janssen P.H."/>
            <person name="Smidt H."/>
        </authorList>
    </citation>
    <scope>NUCLEOTIDE SEQUENCE [LARGE SCALE GENOMIC DNA]</scope>
    <source>
        <strain evidence="4 5">Ellin514</strain>
    </source>
</reference>
<proteinExistence type="inferred from homology"/>
<sequence>MNNQAQKPNDRLAPSKTRSGIRVISCFLLVGILASTVILVGCAVGPNYKRPTVNSPNNFRSATGPPTTNSFGDLPWWEIFQDDTLQNLIKIALTNNYDIRVAATRVEQARAIYAENRAAFFPQLGYQVGASRGKNALFTTPFFNNGRVTSDYIGAGNVSWEIDLWGRIRRLNEAAQAQYFASQEARRNVMITLIADLAQSYLQLLALDRELEITRQNTASFSDSLKIFNQRLEQGVASKLETSRAAAALASTAASIPDLERQIVIQENQISVLLGQNPGPVFRNKNLLQLTLPPDVPAGLPSSLLQRRPDIREADQLFRSANAQIGVAVADFLPVLDLTALLGAVSPELSAITSGKSGLWSVAGSLTGPIFQGGRLVGQYHAAQAVREQARLSYQQTALIAFQEVSNALIARQKFQEIRVQQTLSVSAYEEAVRVSTQRYLVGQASYYELLEAQQQLFPAQISLVQTQLNQFLAVVQLYRALGGGWQPEVEAKKP</sequence>
<accession>B9XBM4</accession>
<dbReference type="GO" id="GO:0015562">
    <property type="term" value="F:efflux transmembrane transporter activity"/>
    <property type="evidence" value="ECO:0007669"/>
    <property type="project" value="InterPro"/>
</dbReference>
<comment type="similarity">
    <text evidence="1 2">Belongs to the outer membrane factor (OMF) (TC 1.B.17) family.</text>
</comment>
<dbReference type="PANTHER" id="PTHR30203:SF33">
    <property type="entry name" value="BLR4455 PROTEIN"/>
    <property type="match status" value="1"/>
</dbReference>
<dbReference type="OrthoDB" id="9770517at2"/>
<dbReference type="GO" id="GO:0005886">
    <property type="term" value="C:plasma membrane"/>
    <property type="evidence" value="ECO:0007669"/>
    <property type="project" value="UniProtKB-SubCell"/>
</dbReference>
<evidence type="ECO:0000313" key="4">
    <source>
        <dbReference type="EMBL" id="EEF62909.1"/>
    </source>
</evidence>
<evidence type="ECO:0000256" key="1">
    <source>
        <dbReference type="ARBA" id="ARBA00007613"/>
    </source>
</evidence>